<dbReference type="EMBL" id="FPBT01000021">
    <property type="protein sequence ID" value="SFU62559.1"/>
    <property type="molecule type" value="Genomic_DNA"/>
</dbReference>
<reference evidence="10 11" key="1">
    <citation type="submission" date="2016-10" db="EMBL/GenBank/DDBJ databases">
        <authorList>
            <person name="de Groot N.N."/>
        </authorList>
    </citation>
    <scope>NUCLEOTIDE SEQUENCE [LARGE SCALE GENOMIC DNA]</scope>
    <source>
        <strain evidence="10 11">KHGC13</strain>
    </source>
</reference>
<evidence type="ECO:0000256" key="1">
    <source>
        <dbReference type="ARBA" id="ARBA00011738"/>
    </source>
</evidence>
<feature type="binding site" evidence="8">
    <location>
        <position position="138"/>
    </location>
    <ligand>
        <name>Zn(2+)</name>
        <dbReference type="ChEBI" id="CHEBI:29105"/>
        <label>1</label>
        <note>catalytic</note>
    </ligand>
</feature>
<feature type="binding site" evidence="8">
    <location>
        <position position="206"/>
    </location>
    <ligand>
        <name>Zn(2+)</name>
        <dbReference type="ChEBI" id="CHEBI:29105"/>
        <label>2</label>
        <note>catalytic</note>
    </ligand>
</feature>
<feature type="binding site" evidence="8">
    <location>
        <position position="65"/>
    </location>
    <ligand>
        <name>Zn(2+)</name>
        <dbReference type="ChEBI" id="CHEBI:29105"/>
        <label>2</label>
        <note>catalytic</note>
    </ligand>
</feature>
<dbReference type="InterPro" id="IPR036866">
    <property type="entry name" value="RibonucZ/Hydroxyglut_hydro"/>
</dbReference>
<evidence type="ECO:0000256" key="6">
    <source>
        <dbReference type="ARBA" id="ARBA00022801"/>
    </source>
</evidence>
<dbReference type="InterPro" id="IPR001279">
    <property type="entry name" value="Metallo-B-lactamas"/>
</dbReference>
<dbReference type="Gene3D" id="3.60.15.10">
    <property type="entry name" value="Ribonuclease Z/Hydroxyacylglutathione hydrolase-like"/>
    <property type="match status" value="1"/>
</dbReference>
<comment type="function">
    <text evidence="8">Zinc phosphodiesterase, which displays some tRNA 3'-processing endonuclease activity. Probably involved in tRNA maturation, by removing a 3'-trailer from precursor tRNA.</text>
</comment>
<dbReference type="PANTHER" id="PTHR46018">
    <property type="entry name" value="ZINC PHOSPHODIESTERASE ELAC PROTEIN 1"/>
    <property type="match status" value="1"/>
</dbReference>
<feature type="binding site" evidence="8">
    <location>
        <position position="61"/>
    </location>
    <ligand>
        <name>Zn(2+)</name>
        <dbReference type="ChEBI" id="CHEBI:29105"/>
        <label>1</label>
        <note>catalytic</note>
    </ligand>
</feature>
<dbReference type="OrthoDB" id="9800940at2"/>
<evidence type="ECO:0000313" key="11">
    <source>
        <dbReference type="Proteomes" id="UP000198817"/>
    </source>
</evidence>
<keyword evidence="4 8" id="KW-0479">Metal-binding</keyword>
<dbReference type="GO" id="GO:0042781">
    <property type="term" value="F:3'-tRNA processing endoribonuclease activity"/>
    <property type="evidence" value="ECO:0007669"/>
    <property type="project" value="UniProtKB-UniRule"/>
</dbReference>
<keyword evidence="5 8" id="KW-0255">Endonuclease</keyword>
<evidence type="ECO:0000256" key="5">
    <source>
        <dbReference type="ARBA" id="ARBA00022759"/>
    </source>
</evidence>
<evidence type="ECO:0000259" key="9">
    <source>
        <dbReference type="SMART" id="SM00849"/>
    </source>
</evidence>
<feature type="binding site" evidence="8">
    <location>
        <position position="66"/>
    </location>
    <ligand>
        <name>Zn(2+)</name>
        <dbReference type="ChEBI" id="CHEBI:29105"/>
        <label>2</label>
        <note>catalytic</note>
    </ligand>
</feature>
<keyword evidence="11" id="KW-1185">Reference proteome</keyword>
<dbReference type="RefSeq" id="WP_090471692.1">
    <property type="nucleotide sequence ID" value="NZ_CACVNK010000008.1"/>
</dbReference>
<comment type="similarity">
    <text evidence="8">Belongs to the RNase Z family.</text>
</comment>
<organism evidence="10 11">
    <name type="scientific">Eubacterium pyruvativorans</name>
    <dbReference type="NCBI Taxonomy" id="155865"/>
    <lineage>
        <taxon>Bacteria</taxon>
        <taxon>Bacillati</taxon>
        <taxon>Bacillota</taxon>
        <taxon>Clostridia</taxon>
        <taxon>Eubacteriales</taxon>
        <taxon>Eubacteriaceae</taxon>
        <taxon>Eubacterium</taxon>
    </lineage>
</organism>
<dbReference type="CDD" id="cd07717">
    <property type="entry name" value="RNaseZ_ZiPD-like_MBL-fold"/>
    <property type="match status" value="1"/>
</dbReference>
<feature type="domain" description="Metallo-beta-lactamase" evidence="9">
    <location>
        <begin position="20"/>
        <end position="265"/>
    </location>
</feature>
<comment type="catalytic activity">
    <reaction evidence="8">
        <text>Endonucleolytic cleavage of RNA, removing extra 3' nucleotides from tRNA precursor, generating 3' termini of tRNAs. A 3'-hydroxy group is left at the tRNA terminus and a 5'-phosphoryl group is left at the trailer molecule.</text>
        <dbReference type="EC" id="3.1.26.11"/>
    </reaction>
</comment>
<comment type="subunit">
    <text evidence="1 8">Homodimer.</text>
</comment>
<dbReference type="HAMAP" id="MF_01818">
    <property type="entry name" value="RNase_Z_BN"/>
    <property type="match status" value="1"/>
</dbReference>
<accession>A0A1I7HPK6</accession>
<evidence type="ECO:0000256" key="7">
    <source>
        <dbReference type="ARBA" id="ARBA00022833"/>
    </source>
</evidence>
<dbReference type="GO" id="GO:0008270">
    <property type="term" value="F:zinc ion binding"/>
    <property type="evidence" value="ECO:0007669"/>
    <property type="project" value="UniProtKB-UniRule"/>
</dbReference>
<feature type="binding site" evidence="8">
    <location>
        <position position="265"/>
    </location>
    <ligand>
        <name>Zn(2+)</name>
        <dbReference type="ChEBI" id="CHEBI:29105"/>
        <label>2</label>
        <note>catalytic</note>
    </ligand>
</feature>
<keyword evidence="7 8" id="KW-0862">Zinc</keyword>
<protein>
    <recommendedName>
        <fullName evidence="8">Ribonuclease Z</fullName>
        <shortName evidence="8">RNase Z</shortName>
        <ecNumber evidence="8">3.1.26.11</ecNumber>
    </recommendedName>
    <alternativeName>
        <fullName evidence="8">tRNA 3 endonuclease</fullName>
    </alternativeName>
    <alternativeName>
        <fullName evidence="8">tRNase Z</fullName>
    </alternativeName>
</protein>
<dbReference type="SMART" id="SM00849">
    <property type="entry name" value="Lactamase_B"/>
    <property type="match status" value="1"/>
</dbReference>
<dbReference type="AlphaFoldDB" id="A0A1I7HPK6"/>
<dbReference type="InterPro" id="IPR013471">
    <property type="entry name" value="RNase_Z/BN"/>
</dbReference>
<dbReference type="STRING" id="155865.SAMN05216515_12215"/>
<feature type="active site" description="Proton acceptor" evidence="8">
    <location>
        <position position="65"/>
    </location>
</feature>
<evidence type="ECO:0000256" key="3">
    <source>
        <dbReference type="ARBA" id="ARBA00022722"/>
    </source>
</evidence>
<comment type="cofactor">
    <cofactor evidence="8">
        <name>Zn(2+)</name>
        <dbReference type="ChEBI" id="CHEBI:29105"/>
    </cofactor>
    <text evidence="8">Binds 2 Zn(2+) ions.</text>
</comment>
<dbReference type="PANTHER" id="PTHR46018:SF2">
    <property type="entry name" value="ZINC PHOSPHODIESTERASE ELAC PROTEIN 1"/>
    <property type="match status" value="1"/>
</dbReference>
<name>A0A1I7HPK6_9FIRM</name>
<dbReference type="Pfam" id="PF12706">
    <property type="entry name" value="Lactamase_B_2"/>
    <property type="match status" value="1"/>
</dbReference>
<evidence type="ECO:0000256" key="8">
    <source>
        <dbReference type="HAMAP-Rule" id="MF_01818"/>
    </source>
</evidence>
<evidence type="ECO:0000313" key="10">
    <source>
        <dbReference type="EMBL" id="SFU62559.1"/>
    </source>
</evidence>
<dbReference type="EC" id="3.1.26.11" evidence="8"/>
<evidence type="ECO:0000256" key="2">
    <source>
        <dbReference type="ARBA" id="ARBA00022694"/>
    </source>
</evidence>
<keyword evidence="3 8" id="KW-0540">Nuclease</keyword>
<dbReference type="SUPFAM" id="SSF56281">
    <property type="entry name" value="Metallo-hydrolase/oxidoreductase"/>
    <property type="match status" value="1"/>
</dbReference>
<evidence type="ECO:0000256" key="4">
    <source>
        <dbReference type="ARBA" id="ARBA00022723"/>
    </source>
</evidence>
<keyword evidence="2 8" id="KW-0819">tRNA processing</keyword>
<gene>
    <name evidence="8" type="primary">rnz</name>
    <name evidence="10" type="ORF">SAMN05216508_12115</name>
</gene>
<dbReference type="Pfam" id="PF00753">
    <property type="entry name" value="Lactamase_B"/>
    <property type="match status" value="1"/>
</dbReference>
<dbReference type="Proteomes" id="UP000198817">
    <property type="component" value="Unassembled WGS sequence"/>
</dbReference>
<sequence>MIDVTLLGTAGMVPLKNRWLTSLYLYEGGRAVLVDCGEGTQIALSEAGCRLKPIDTICLTHFHADHVAGIAGLLLSMGNAGRTEDVTVIGPPGIASILQCLLVIAAPPFRVIAVEADDSGEEVLRSGNLSIRPFPVKHVVPCFGYQFTLPRHPKFLPEKAEALGIPRKVWKLLQAGESLKLGDRVIRPEEVSGPERRGLKLVYSTDTRPVPILSEMGREADLMILEGQYEDDTKLAKAKEWGHMTFPEAARLARNAGAKELWLTHFSQALKHPEDYADNAASIFPNTVVGRDGMHKTLNFTEEK</sequence>
<dbReference type="NCBIfam" id="NF000801">
    <property type="entry name" value="PRK00055.1-3"/>
    <property type="match status" value="1"/>
</dbReference>
<proteinExistence type="inferred from homology"/>
<keyword evidence="6 8" id="KW-0378">Hydrolase</keyword>
<feature type="binding site" evidence="8">
    <location>
        <position position="63"/>
    </location>
    <ligand>
        <name>Zn(2+)</name>
        <dbReference type="ChEBI" id="CHEBI:29105"/>
        <label>1</label>
        <note>catalytic</note>
    </ligand>
</feature>
<feature type="binding site" evidence="8">
    <location>
        <position position="206"/>
    </location>
    <ligand>
        <name>Zn(2+)</name>
        <dbReference type="ChEBI" id="CHEBI:29105"/>
        <label>1</label>
        <note>catalytic</note>
    </ligand>
</feature>